<dbReference type="InterPro" id="IPR015659">
    <property type="entry name" value="Proline_oxidase"/>
</dbReference>
<keyword evidence="5" id="KW-0274">FAD</keyword>
<keyword evidence="5" id="KW-0285">Flavoprotein</keyword>
<evidence type="ECO:0000256" key="4">
    <source>
        <dbReference type="ARBA" id="ARBA00023062"/>
    </source>
</evidence>
<dbReference type="PANTHER" id="PTHR13914">
    <property type="entry name" value="PROLINE OXIDASE"/>
    <property type="match status" value="1"/>
</dbReference>
<evidence type="ECO:0000313" key="7">
    <source>
        <dbReference type="EMBL" id="CAE0772995.1"/>
    </source>
</evidence>
<evidence type="ECO:0000256" key="3">
    <source>
        <dbReference type="ARBA" id="ARBA00023002"/>
    </source>
</evidence>
<dbReference type="GO" id="GO:0004657">
    <property type="term" value="F:proline dehydrogenase activity"/>
    <property type="evidence" value="ECO:0007669"/>
    <property type="project" value="UniProtKB-EC"/>
</dbReference>
<proteinExistence type="inferred from homology"/>
<dbReference type="GO" id="GO:0071949">
    <property type="term" value="F:FAD binding"/>
    <property type="evidence" value="ECO:0007669"/>
    <property type="project" value="TreeGrafter"/>
</dbReference>
<protein>
    <recommendedName>
        <fullName evidence="2 5">Proline dehydrogenase</fullName>
        <ecNumber evidence="2 5">1.5.5.2</ecNumber>
    </recommendedName>
</protein>
<dbReference type="EMBL" id="HBIZ01040099">
    <property type="protein sequence ID" value="CAE0772995.1"/>
    <property type="molecule type" value="Transcribed_RNA"/>
</dbReference>
<keyword evidence="3 5" id="KW-0560">Oxidoreductase</keyword>
<reference evidence="7" key="1">
    <citation type="submission" date="2021-01" db="EMBL/GenBank/DDBJ databases">
        <authorList>
            <person name="Corre E."/>
            <person name="Pelletier E."/>
            <person name="Niang G."/>
            <person name="Scheremetjew M."/>
            <person name="Finn R."/>
            <person name="Kale V."/>
            <person name="Holt S."/>
            <person name="Cochrane G."/>
            <person name="Meng A."/>
            <person name="Brown T."/>
            <person name="Cohen L."/>
        </authorList>
    </citation>
    <scope>NUCLEOTIDE SEQUENCE</scope>
    <source>
        <strain evidence="7">CCMP645</strain>
    </source>
</reference>
<dbReference type="InterPro" id="IPR002872">
    <property type="entry name" value="Proline_DH_dom"/>
</dbReference>
<evidence type="ECO:0000256" key="1">
    <source>
        <dbReference type="ARBA" id="ARBA00005869"/>
    </source>
</evidence>
<evidence type="ECO:0000256" key="5">
    <source>
        <dbReference type="RuleBase" id="RU364054"/>
    </source>
</evidence>
<comment type="similarity">
    <text evidence="1 5">Belongs to the proline oxidase family.</text>
</comment>
<dbReference type="Gene3D" id="3.20.20.220">
    <property type="match status" value="1"/>
</dbReference>
<comment type="cofactor">
    <cofactor evidence="5">
        <name>FAD</name>
        <dbReference type="ChEBI" id="CHEBI:57692"/>
    </cofactor>
</comment>
<dbReference type="EC" id="1.5.5.2" evidence="2 5"/>
<dbReference type="SUPFAM" id="SSF51730">
    <property type="entry name" value="FAD-linked oxidoreductase"/>
    <property type="match status" value="1"/>
</dbReference>
<organism evidence="7">
    <name type="scientific">Chrysotila carterae</name>
    <name type="common">Marine alga</name>
    <name type="synonym">Syracosphaera carterae</name>
    <dbReference type="NCBI Taxonomy" id="13221"/>
    <lineage>
        <taxon>Eukaryota</taxon>
        <taxon>Haptista</taxon>
        <taxon>Haptophyta</taxon>
        <taxon>Prymnesiophyceae</taxon>
        <taxon>Isochrysidales</taxon>
        <taxon>Isochrysidaceae</taxon>
        <taxon>Chrysotila</taxon>
    </lineage>
</organism>
<sequence>MLGRLDEIAELAHSLGVRLMVDAEQTYFQPAIDHAVLHLQRKYNTQFPAVFGTYQACKRTSADAALSAELDRTFMVDGSNCPCCGLPLATGVLAHSMLMSAFLKLLPDMLLP</sequence>
<dbReference type="GO" id="GO:0010133">
    <property type="term" value="P:L-proline catabolic process to L-glutamate"/>
    <property type="evidence" value="ECO:0007669"/>
    <property type="project" value="TreeGrafter"/>
</dbReference>
<comment type="catalytic activity">
    <reaction evidence="5">
        <text>L-proline + a quinone = (S)-1-pyrroline-5-carboxylate + a quinol + H(+)</text>
        <dbReference type="Rhea" id="RHEA:23784"/>
        <dbReference type="ChEBI" id="CHEBI:15378"/>
        <dbReference type="ChEBI" id="CHEBI:17388"/>
        <dbReference type="ChEBI" id="CHEBI:24646"/>
        <dbReference type="ChEBI" id="CHEBI:60039"/>
        <dbReference type="ChEBI" id="CHEBI:132124"/>
        <dbReference type="EC" id="1.5.5.2"/>
    </reaction>
</comment>
<feature type="domain" description="Proline dehydrogenase" evidence="6">
    <location>
        <begin position="4"/>
        <end position="63"/>
    </location>
</feature>
<comment type="function">
    <text evidence="5">Converts proline to delta-1-pyrroline-5-carboxylate.</text>
</comment>
<name>A0A7S4BPY2_CHRCT</name>
<dbReference type="PANTHER" id="PTHR13914:SF0">
    <property type="entry name" value="PROLINE DEHYDROGENASE 1, MITOCHONDRIAL"/>
    <property type="match status" value="1"/>
</dbReference>
<evidence type="ECO:0000256" key="2">
    <source>
        <dbReference type="ARBA" id="ARBA00012695"/>
    </source>
</evidence>
<dbReference type="GO" id="GO:0005739">
    <property type="term" value="C:mitochondrion"/>
    <property type="evidence" value="ECO:0007669"/>
    <property type="project" value="TreeGrafter"/>
</dbReference>
<dbReference type="AlphaFoldDB" id="A0A7S4BPY2"/>
<gene>
    <name evidence="7" type="ORF">PCAR00345_LOCUS25607</name>
</gene>
<keyword evidence="4 5" id="KW-0642">Proline metabolism</keyword>
<accession>A0A7S4BPY2</accession>
<evidence type="ECO:0000259" key="6">
    <source>
        <dbReference type="Pfam" id="PF01619"/>
    </source>
</evidence>
<dbReference type="InterPro" id="IPR029041">
    <property type="entry name" value="FAD-linked_oxidoreductase-like"/>
</dbReference>
<dbReference type="Pfam" id="PF01619">
    <property type="entry name" value="Pro_dh"/>
    <property type="match status" value="1"/>
</dbReference>